<reference evidence="1" key="1">
    <citation type="submission" date="2015-07" db="EMBL/GenBank/DDBJ databases">
        <title>Draft Genome Sequences of Anaerolinea thermolimosa IMO-1, Bellilinea caldifistulae GOMI-1, Leptolinea tardivitalis YMTK-2, Levilinea saccharolytica KIBI-1,Longilinea arvoryzae KOME-1, Previously Described as Members of the Anaerolineaceae (Chloroflexi).</title>
        <authorList>
            <person name="Sekiguchi Y."/>
            <person name="Ohashi A."/>
            <person name="Matsuura N."/>
            <person name="Tourlousse M.D."/>
        </authorList>
    </citation>
    <scope>NUCLEOTIDE SEQUENCE [LARGE SCALE GENOMIC DNA]</scope>
    <source>
        <strain evidence="1">KOME-1</strain>
    </source>
</reference>
<dbReference type="SUPFAM" id="SSF53163">
    <property type="entry name" value="HybD-like"/>
    <property type="match status" value="1"/>
</dbReference>
<dbReference type="STRING" id="360412.LARV_02089"/>
<keyword evidence="1" id="KW-0378">Hydrolase</keyword>
<dbReference type="GO" id="GO:0008047">
    <property type="term" value="F:enzyme activator activity"/>
    <property type="evidence" value="ECO:0007669"/>
    <property type="project" value="InterPro"/>
</dbReference>
<evidence type="ECO:0000313" key="2">
    <source>
        <dbReference type="Proteomes" id="UP000055060"/>
    </source>
</evidence>
<keyword evidence="1" id="KW-0645">Protease</keyword>
<proteinExistence type="predicted"/>
<dbReference type="GO" id="GO:0016485">
    <property type="term" value="P:protein processing"/>
    <property type="evidence" value="ECO:0007669"/>
    <property type="project" value="TreeGrafter"/>
</dbReference>
<dbReference type="RefSeq" id="WP_075073590.1">
    <property type="nucleotide sequence ID" value="NZ_DF967972.1"/>
</dbReference>
<accession>A0A0S7BJF3</accession>
<evidence type="ECO:0000313" key="1">
    <source>
        <dbReference type="EMBL" id="GAP14322.1"/>
    </source>
</evidence>
<dbReference type="OrthoDB" id="9808862at2"/>
<keyword evidence="2" id="KW-1185">Reference proteome</keyword>
<dbReference type="CDD" id="cd06066">
    <property type="entry name" value="H2MP_NAD-link-bidir"/>
    <property type="match status" value="1"/>
</dbReference>
<protein>
    <submittedName>
        <fullName evidence="1">Hydrogenase maturation protease</fullName>
    </submittedName>
</protein>
<dbReference type="NCBIfam" id="TIGR00072">
    <property type="entry name" value="hydrog_prot"/>
    <property type="match status" value="1"/>
</dbReference>
<dbReference type="InterPro" id="IPR000671">
    <property type="entry name" value="Peptidase_A31"/>
</dbReference>
<dbReference type="EMBL" id="DF967972">
    <property type="protein sequence ID" value="GAP14322.1"/>
    <property type="molecule type" value="Genomic_DNA"/>
</dbReference>
<gene>
    <name evidence="1" type="ORF">LARV_02089</name>
</gene>
<dbReference type="AlphaFoldDB" id="A0A0S7BJF3"/>
<dbReference type="Gene3D" id="3.40.50.1450">
    <property type="entry name" value="HybD-like"/>
    <property type="match status" value="1"/>
</dbReference>
<dbReference type="PANTHER" id="PTHR30302:SF5">
    <property type="entry name" value="SLR1876 PROTEIN"/>
    <property type="match status" value="1"/>
</dbReference>
<name>A0A0S7BJF3_9CHLR</name>
<dbReference type="PANTHER" id="PTHR30302">
    <property type="entry name" value="HYDROGENASE 1 MATURATION PROTEASE"/>
    <property type="match status" value="1"/>
</dbReference>
<sequence length="149" mass="16026">MGQKLVIGYGNPLRTDDGLGLRAVETLLTRLPCGQCEAITNHQLVPELAEKIARADRVAFIDASSESHGREAGTIRQRPVRSDAVQTGGLSHHVAPECLVALAGQLYGYEPQAVLFTVEAQSFELGENLTPPVQAALPELIDQIMAWIG</sequence>
<dbReference type="GO" id="GO:0004175">
    <property type="term" value="F:endopeptidase activity"/>
    <property type="evidence" value="ECO:0007669"/>
    <property type="project" value="TreeGrafter"/>
</dbReference>
<organism evidence="1">
    <name type="scientific">Longilinea arvoryzae</name>
    <dbReference type="NCBI Taxonomy" id="360412"/>
    <lineage>
        <taxon>Bacteria</taxon>
        <taxon>Bacillati</taxon>
        <taxon>Chloroflexota</taxon>
        <taxon>Anaerolineae</taxon>
        <taxon>Anaerolineales</taxon>
        <taxon>Anaerolineaceae</taxon>
        <taxon>Longilinea</taxon>
    </lineage>
</organism>
<dbReference type="InterPro" id="IPR023430">
    <property type="entry name" value="Pept_HybD-like_dom_sf"/>
</dbReference>
<dbReference type="Proteomes" id="UP000055060">
    <property type="component" value="Unassembled WGS sequence"/>
</dbReference>